<feature type="domain" description="DXP reductoisomerase C-terminal" evidence="12">
    <location>
        <begin position="260"/>
        <end position="376"/>
    </location>
</feature>
<accession>A0A1H7ZR50</accession>
<evidence type="ECO:0000256" key="1">
    <source>
        <dbReference type="ARBA" id="ARBA00005094"/>
    </source>
</evidence>
<dbReference type="InterPro" id="IPR013644">
    <property type="entry name" value="DXP_reductoisomerase_C"/>
</dbReference>
<feature type="binding site" evidence="9">
    <location>
        <position position="175"/>
    </location>
    <ligand>
        <name>1-deoxy-D-xylulose 5-phosphate</name>
        <dbReference type="ChEBI" id="CHEBI:57792"/>
    </ligand>
</feature>
<feature type="binding site" evidence="9">
    <location>
        <position position="220"/>
    </location>
    <ligand>
        <name>Mn(2+)</name>
        <dbReference type="ChEBI" id="CHEBI:29035"/>
    </ligand>
</feature>
<keyword evidence="14" id="KW-1185">Reference proteome</keyword>
<dbReference type="HAMAP" id="MF_00183">
    <property type="entry name" value="DXP_reductoisom"/>
    <property type="match status" value="1"/>
</dbReference>
<feature type="binding site" evidence="9">
    <location>
        <position position="217"/>
    </location>
    <ligand>
        <name>1-deoxy-D-xylulose 5-phosphate</name>
        <dbReference type="ChEBI" id="CHEBI:57792"/>
    </ligand>
</feature>
<evidence type="ECO:0000313" key="14">
    <source>
        <dbReference type="Proteomes" id="UP000198744"/>
    </source>
</evidence>
<reference evidence="13 14" key="1">
    <citation type="submission" date="2016-10" db="EMBL/GenBank/DDBJ databases">
        <authorList>
            <person name="de Groot N.N."/>
        </authorList>
    </citation>
    <scope>NUCLEOTIDE SEQUENCE [LARGE SCALE GENOMIC DNA]</scope>
    <source>
        <strain evidence="13 14">DSM 8423</strain>
    </source>
</reference>
<evidence type="ECO:0000256" key="3">
    <source>
        <dbReference type="ARBA" id="ARBA00022723"/>
    </source>
</evidence>
<comment type="similarity">
    <text evidence="2 9">Belongs to the DXR family.</text>
</comment>
<feature type="binding site" evidence="9">
    <location>
        <position position="11"/>
    </location>
    <ligand>
        <name>NADPH</name>
        <dbReference type="ChEBI" id="CHEBI:57783"/>
    </ligand>
</feature>
<feature type="binding site" evidence="9">
    <location>
        <position position="216"/>
    </location>
    <ligand>
        <name>1-deoxy-D-xylulose 5-phosphate</name>
        <dbReference type="ChEBI" id="CHEBI:57792"/>
    </ligand>
</feature>
<feature type="binding site" evidence="9">
    <location>
        <position position="125"/>
    </location>
    <ligand>
        <name>NADPH</name>
        <dbReference type="ChEBI" id="CHEBI:57783"/>
    </ligand>
</feature>
<proteinExistence type="inferred from homology"/>
<dbReference type="SUPFAM" id="SSF55347">
    <property type="entry name" value="Glyceraldehyde-3-phosphate dehydrogenase-like, C-terminal domain"/>
    <property type="match status" value="1"/>
</dbReference>
<feature type="binding site" evidence="9">
    <location>
        <position position="124"/>
    </location>
    <ligand>
        <name>1-deoxy-D-xylulose 5-phosphate</name>
        <dbReference type="ChEBI" id="CHEBI:57792"/>
    </ligand>
</feature>
<comment type="function">
    <text evidence="9">Catalyzes the NADPH-dependent rearrangement and reduction of 1-deoxy-D-xylulose-5-phosphate (DXP) to 2-C-methyl-D-erythritol 4-phosphate (MEP).</text>
</comment>
<dbReference type="STRING" id="43775.SAMN04489760_12622"/>
<dbReference type="AlphaFoldDB" id="A0A1H7ZR50"/>
<dbReference type="GO" id="GO:0070402">
    <property type="term" value="F:NADPH binding"/>
    <property type="evidence" value="ECO:0007669"/>
    <property type="project" value="InterPro"/>
</dbReference>
<evidence type="ECO:0000256" key="7">
    <source>
        <dbReference type="ARBA" id="ARBA00023229"/>
    </source>
</evidence>
<comment type="catalytic activity">
    <reaction evidence="8">
        <text>2-C-methyl-D-erythritol 4-phosphate + NADP(+) = 1-deoxy-D-xylulose 5-phosphate + NADPH + H(+)</text>
        <dbReference type="Rhea" id="RHEA:13717"/>
        <dbReference type="ChEBI" id="CHEBI:15378"/>
        <dbReference type="ChEBI" id="CHEBI:57783"/>
        <dbReference type="ChEBI" id="CHEBI:57792"/>
        <dbReference type="ChEBI" id="CHEBI:58262"/>
        <dbReference type="ChEBI" id="CHEBI:58349"/>
        <dbReference type="EC" id="1.1.1.267"/>
    </reaction>
    <physiologicalReaction direction="right-to-left" evidence="8">
        <dbReference type="Rhea" id="RHEA:13719"/>
    </physiologicalReaction>
</comment>
<feature type="binding site" evidence="9">
    <location>
        <position position="10"/>
    </location>
    <ligand>
        <name>NADPH</name>
        <dbReference type="ChEBI" id="CHEBI:57783"/>
    </ligand>
</feature>
<keyword evidence="3 9" id="KW-0479">Metal-binding</keyword>
<keyword evidence="4 9" id="KW-0521">NADP</keyword>
<feature type="binding site" evidence="9">
    <location>
        <position position="12"/>
    </location>
    <ligand>
        <name>NADPH</name>
        <dbReference type="ChEBI" id="CHEBI:57783"/>
    </ligand>
</feature>
<dbReference type="InterPro" id="IPR026877">
    <property type="entry name" value="DXPR_C"/>
</dbReference>
<dbReference type="EMBL" id="FOBS01000026">
    <property type="protein sequence ID" value="SEM60890.1"/>
    <property type="molecule type" value="Genomic_DNA"/>
</dbReference>
<feature type="binding site" evidence="9">
    <location>
        <position position="151"/>
    </location>
    <ligand>
        <name>Mn(2+)</name>
        <dbReference type="ChEBI" id="CHEBI:29035"/>
    </ligand>
</feature>
<keyword evidence="9" id="KW-0460">Magnesium</keyword>
<dbReference type="Gene3D" id="3.40.50.720">
    <property type="entry name" value="NAD(P)-binding Rossmann-like Domain"/>
    <property type="match status" value="1"/>
</dbReference>
<name>A0A1H7ZR50_9BACT</name>
<dbReference type="OrthoDB" id="9806546at2"/>
<feature type="binding site" evidence="9">
    <location>
        <position position="150"/>
    </location>
    <ligand>
        <name>1-deoxy-D-xylulose 5-phosphate</name>
        <dbReference type="ChEBI" id="CHEBI:57792"/>
    </ligand>
</feature>
<evidence type="ECO:0000256" key="8">
    <source>
        <dbReference type="ARBA" id="ARBA00048543"/>
    </source>
</evidence>
<feature type="binding site" evidence="9">
    <location>
        <position position="13"/>
    </location>
    <ligand>
        <name>NADPH</name>
        <dbReference type="ChEBI" id="CHEBI:57783"/>
    </ligand>
</feature>
<feature type="binding site" evidence="9">
    <location>
        <position position="211"/>
    </location>
    <ligand>
        <name>1-deoxy-D-xylulose 5-phosphate</name>
        <dbReference type="ChEBI" id="CHEBI:57792"/>
    </ligand>
</feature>
<feature type="domain" description="1-deoxy-D-xylulose 5-phosphate reductoisomerase C-terminal" evidence="11">
    <location>
        <begin position="145"/>
        <end position="228"/>
    </location>
</feature>
<dbReference type="SUPFAM" id="SSF51735">
    <property type="entry name" value="NAD(P)-binding Rossmann-fold domains"/>
    <property type="match status" value="1"/>
</dbReference>
<evidence type="ECO:0000313" key="13">
    <source>
        <dbReference type="EMBL" id="SEM60890.1"/>
    </source>
</evidence>
<dbReference type="EC" id="1.1.1.267" evidence="9"/>
<comment type="pathway">
    <text evidence="1 9">Isoprenoid biosynthesis; isopentenyl diphosphate biosynthesis via DXP pathway; isopentenyl diphosphate from 1-deoxy-D-xylulose 5-phosphate: step 1/6.</text>
</comment>
<dbReference type="RefSeq" id="WP_093884329.1">
    <property type="nucleotide sequence ID" value="NZ_FOBS01000026.1"/>
</dbReference>
<evidence type="ECO:0000259" key="11">
    <source>
        <dbReference type="Pfam" id="PF08436"/>
    </source>
</evidence>
<feature type="binding site" evidence="9">
    <location>
        <position position="37"/>
    </location>
    <ligand>
        <name>NADPH</name>
        <dbReference type="ChEBI" id="CHEBI:57783"/>
    </ligand>
</feature>
<dbReference type="Gene3D" id="1.10.1740.10">
    <property type="match status" value="1"/>
</dbReference>
<dbReference type="PIRSF" id="PIRSF006205">
    <property type="entry name" value="Dxp_reductismrs"/>
    <property type="match status" value="1"/>
</dbReference>
<dbReference type="Proteomes" id="UP000198744">
    <property type="component" value="Unassembled WGS sequence"/>
</dbReference>
<keyword evidence="7 9" id="KW-0414">Isoprene biosynthesis</keyword>
<keyword evidence="6 9" id="KW-0464">Manganese</keyword>
<dbReference type="PANTHER" id="PTHR30525:SF0">
    <property type="entry name" value="1-DEOXY-D-XYLULOSE 5-PHOSPHATE REDUCTOISOMERASE, CHLOROPLASTIC"/>
    <property type="match status" value="1"/>
</dbReference>
<dbReference type="PANTHER" id="PTHR30525">
    <property type="entry name" value="1-DEOXY-D-XYLULOSE 5-PHOSPHATE REDUCTOISOMERASE"/>
    <property type="match status" value="1"/>
</dbReference>
<sequence length="387" mass="42203">MKKISILGSTGSIGRNSLEVIRRNPEKFRIVALAAGRNISELKRQIEEFQPLAVSVIDESHARELKKELPTSAGVDILYGPEGYRQVAGLPDAEMVISAMVGASGLMPTLAALEAGKNVALANKETLVMAGQLVLEMAKGRGANLLPVDSEHSAIFQCLSGQRSQGIRRIYLTASGGPFFRFSKERLEKVKPEDALKHPNWSMGNKITVDSATMMNKGLEVIEAKWLFGVDIDQIQVCIHPQSIVHSMVEFIDGSVLAQLGIPDMKIPIAYALSFPERLDYPELSLDLFKAGPLEFFPPDPERFPALALACEAARQGGTMPAVLNAANEIAVEAFLAESLPFLNIAQLVEEVMAAHSSKGSPNIEDILEADAWARRESQKLLKCMRD</sequence>
<dbReference type="GO" id="GO:0030604">
    <property type="term" value="F:1-deoxy-D-xylulose-5-phosphate reductoisomerase activity"/>
    <property type="evidence" value="ECO:0007669"/>
    <property type="project" value="UniProtKB-UniRule"/>
</dbReference>
<evidence type="ECO:0000256" key="9">
    <source>
        <dbReference type="HAMAP-Rule" id="MF_00183"/>
    </source>
</evidence>
<dbReference type="NCBIfam" id="NF009114">
    <property type="entry name" value="PRK12464.1"/>
    <property type="match status" value="1"/>
</dbReference>
<feature type="binding site" evidence="9">
    <location>
        <position position="198"/>
    </location>
    <ligand>
        <name>1-deoxy-D-xylulose 5-phosphate</name>
        <dbReference type="ChEBI" id="CHEBI:57792"/>
    </ligand>
</feature>
<evidence type="ECO:0000256" key="2">
    <source>
        <dbReference type="ARBA" id="ARBA00006825"/>
    </source>
</evidence>
<keyword evidence="13" id="KW-0413">Isomerase</keyword>
<dbReference type="NCBIfam" id="TIGR00243">
    <property type="entry name" value="Dxr"/>
    <property type="match status" value="1"/>
</dbReference>
<dbReference type="UniPathway" id="UPA00056">
    <property type="reaction ID" value="UER00092"/>
</dbReference>
<feature type="binding site" evidence="9">
    <location>
        <position position="38"/>
    </location>
    <ligand>
        <name>NADPH</name>
        <dbReference type="ChEBI" id="CHEBI:57783"/>
    </ligand>
</feature>
<evidence type="ECO:0000256" key="4">
    <source>
        <dbReference type="ARBA" id="ARBA00022857"/>
    </source>
</evidence>
<dbReference type="GO" id="GO:0051484">
    <property type="term" value="P:isopentenyl diphosphate biosynthetic process, methylerythritol 4-phosphate pathway involved in terpenoid biosynthetic process"/>
    <property type="evidence" value="ECO:0007669"/>
    <property type="project" value="UniProtKB-ARBA"/>
</dbReference>
<dbReference type="GO" id="GO:0016853">
    <property type="term" value="F:isomerase activity"/>
    <property type="evidence" value="ECO:0007669"/>
    <property type="project" value="UniProtKB-KW"/>
</dbReference>
<evidence type="ECO:0000259" key="10">
    <source>
        <dbReference type="Pfam" id="PF02670"/>
    </source>
</evidence>
<dbReference type="InterPro" id="IPR013512">
    <property type="entry name" value="DXP_reductoisomerase_N"/>
</dbReference>
<feature type="binding site" evidence="9">
    <location>
        <position position="204"/>
    </location>
    <ligand>
        <name>NADPH</name>
        <dbReference type="ChEBI" id="CHEBI:57783"/>
    </ligand>
</feature>
<dbReference type="Pfam" id="PF02670">
    <property type="entry name" value="DXP_reductoisom"/>
    <property type="match status" value="1"/>
</dbReference>
<dbReference type="Pfam" id="PF08436">
    <property type="entry name" value="DXP_redisom_C"/>
    <property type="match status" value="1"/>
</dbReference>
<gene>
    <name evidence="9" type="primary">dxr</name>
    <name evidence="13" type="ORF">SAMN04489760_12622</name>
</gene>
<protein>
    <recommendedName>
        <fullName evidence="9">1-deoxy-D-xylulose 5-phosphate reductoisomerase</fullName>
        <shortName evidence="9">DXP reductoisomerase</shortName>
        <ecNumber evidence="9">1.1.1.267</ecNumber>
    </recommendedName>
    <alternativeName>
        <fullName evidence="9">1-deoxyxylulose-5-phosphate reductoisomerase</fullName>
    </alternativeName>
    <alternativeName>
        <fullName evidence="9">2-C-methyl-D-erythritol 4-phosphate synthase</fullName>
    </alternativeName>
</protein>
<dbReference type="Pfam" id="PF13288">
    <property type="entry name" value="DXPR_C"/>
    <property type="match status" value="1"/>
</dbReference>
<feature type="binding site" evidence="9">
    <location>
        <position position="149"/>
    </location>
    <ligand>
        <name>Mn(2+)</name>
        <dbReference type="ChEBI" id="CHEBI:29035"/>
    </ligand>
</feature>
<dbReference type="InterPro" id="IPR036169">
    <property type="entry name" value="DXPR_C_sf"/>
</dbReference>
<dbReference type="GO" id="GO:0030145">
    <property type="term" value="F:manganese ion binding"/>
    <property type="evidence" value="ECO:0007669"/>
    <property type="project" value="TreeGrafter"/>
</dbReference>
<dbReference type="InterPro" id="IPR003821">
    <property type="entry name" value="DXP_reductoisomerase"/>
</dbReference>
<dbReference type="SUPFAM" id="SSF69055">
    <property type="entry name" value="1-deoxy-D-xylulose-5-phosphate reductoisomerase, C-terminal domain"/>
    <property type="match status" value="1"/>
</dbReference>
<evidence type="ECO:0000259" key="12">
    <source>
        <dbReference type="Pfam" id="PF13288"/>
    </source>
</evidence>
<feature type="domain" description="1-deoxy-D-xylulose 5-phosphate reductoisomerase N-terminal" evidence="10">
    <location>
        <begin position="4"/>
        <end position="131"/>
    </location>
</feature>
<feature type="binding site" evidence="9">
    <location>
        <position position="123"/>
    </location>
    <ligand>
        <name>NADPH</name>
        <dbReference type="ChEBI" id="CHEBI:57783"/>
    </ligand>
</feature>
<organism evidence="13 14">
    <name type="scientific">Syntrophus gentianae</name>
    <dbReference type="NCBI Taxonomy" id="43775"/>
    <lineage>
        <taxon>Bacteria</taxon>
        <taxon>Pseudomonadati</taxon>
        <taxon>Thermodesulfobacteriota</taxon>
        <taxon>Syntrophia</taxon>
        <taxon>Syntrophales</taxon>
        <taxon>Syntrophaceae</taxon>
        <taxon>Syntrophus</taxon>
    </lineage>
</organism>
<feature type="binding site" evidence="9">
    <location>
        <position position="220"/>
    </location>
    <ligand>
        <name>1-deoxy-D-xylulose 5-phosphate</name>
        <dbReference type="ChEBI" id="CHEBI:57792"/>
    </ligand>
</feature>
<feature type="binding site" evidence="9">
    <location>
        <position position="36"/>
    </location>
    <ligand>
        <name>NADPH</name>
        <dbReference type="ChEBI" id="CHEBI:57783"/>
    </ligand>
</feature>
<dbReference type="InterPro" id="IPR036291">
    <property type="entry name" value="NAD(P)-bd_dom_sf"/>
</dbReference>
<evidence type="ECO:0000256" key="6">
    <source>
        <dbReference type="ARBA" id="ARBA00023211"/>
    </source>
</evidence>
<comment type="cofactor">
    <cofactor evidence="9">
        <name>Mg(2+)</name>
        <dbReference type="ChEBI" id="CHEBI:18420"/>
    </cofactor>
    <cofactor evidence="9">
        <name>Mn(2+)</name>
        <dbReference type="ChEBI" id="CHEBI:29035"/>
    </cofactor>
</comment>
<evidence type="ECO:0000256" key="5">
    <source>
        <dbReference type="ARBA" id="ARBA00023002"/>
    </source>
</evidence>
<keyword evidence="5 9" id="KW-0560">Oxidoreductase</keyword>
<feature type="binding site" evidence="9">
    <location>
        <position position="151"/>
    </location>
    <ligand>
        <name>1-deoxy-D-xylulose 5-phosphate</name>
        <dbReference type="ChEBI" id="CHEBI:57792"/>
    </ligand>
</feature>
<dbReference type="FunFam" id="3.40.50.720:FF:000045">
    <property type="entry name" value="1-deoxy-D-xylulose 5-phosphate reductoisomerase"/>
    <property type="match status" value="1"/>
</dbReference>